<dbReference type="SMART" id="SM00829">
    <property type="entry name" value="PKS_ER"/>
    <property type="match status" value="1"/>
</dbReference>
<evidence type="ECO:0000256" key="1">
    <source>
        <dbReference type="SAM" id="Phobius"/>
    </source>
</evidence>
<proteinExistence type="predicted"/>
<evidence type="ECO:0000313" key="4">
    <source>
        <dbReference type="Proteomes" id="UP000051574"/>
    </source>
</evidence>
<evidence type="ECO:0000259" key="2">
    <source>
        <dbReference type="SMART" id="SM00829"/>
    </source>
</evidence>
<dbReference type="GO" id="GO:0016491">
    <property type="term" value="F:oxidoreductase activity"/>
    <property type="evidence" value="ECO:0007669"/>
    <property type="project" value="InterPro"/>
</dbReference>
<dbReference type="InterPro" id="IPR020843">
    <property type="entry name" value="ER"/>
</dbReference>
<dbReference type="InterPro" id="IPR011032">
    <property type="entry name" value="GroES-like_sf"/>
</dbReference>
<keyword evidence="1" id="KW-0812">Transmembrane</keyword>
<dbReference type="Pfam" id="PF13602">
    <property type="entry name" value="ADH_zinc_N_2"/>
    <property type="match status" value="1"/>
</dbReference>
<protein>
    <recommendedName>
        <fullName evidence="2">Enoyl reductase (ER) domain-containing protein</fullName>
    </recommendedName>
</protein>
<feature type="transmembrane region" description="Helical" evidence="1">
    <location>
        <begin position="99"/>
        <end position="120"/>
    </location>
</feature>
<evidence type="ECO:0000313" key="3">
    <source>
        <dbReference type="EMBL" id="KRT80356.1"/>
    </source>
</evidence>
<dbReference type="OrthoDB" id="9930022at2759"/>
<reference evidence="3 4" key="1">
    <citation type="submission" date="2015-09" db="EMBL/GenBank/DDBJ databases">
        <title>Draft genome of the scarab beetle Oryctes borbonicus.</title>
        <authorList>
            <person name="Meyer J.M."/>
            <person name="Markov G.V."/>
            <person name="Baskaran P."/>
            <person name="Herrmann M."/>
            <person name="Sommer R.J."/>
            <person name="Roedelsperger C."/>
        </authorList>
    </citation>
    <scope>NUCLEOTIDE SEQUENCE [LARGE SCALE GENOMIC DNA]</scope>
    <source>
        <strain evidence="3">OB123</strain>
        <tissue evidence="3">Whole animal</tissue>
    </source>
</reference>
<dbReference type="EMBL" id="LJIG01022479">
    <property type="protein sequence ID" value="KRT80356.1"/>
    <property type="molecule type" value="Genomic_DNA"/>
</dbReference>
<dbReference type="PANTHER" id="PTHR11695:SF645">
    <property type="entry name" value="RETICULON-4-INTERACTING PROTEIN 1, MITOCHONDRIAL-LIKE PROTEIN"/>
    <property type="match status" value="1"/>
</dbReference>
<dbReference type="InterPro" id="IPR013154">
    <property type="entry name" value="ADH-like_N"/>
</dbReference>
<dbReference type="InterPro" id="IPR036291">
    <property type="entry name" value="NAD(P)-bd_dom_sf"/>
</dbReference>
<dbReference type="SUPFAM" id="SSF51735">
    <property type="entry name" value="NAD(P)-binding Rossmann-fold domains"/>
    <property type="match status" value="1"/>
</dbReference>
<organism evidence="3 4">
    <name type="scientific">Oryctes borbonicus</name>
    <dbReference type="NCBI Taxonomy" id="1629725"/>
    <lineage>
        <taxon>Eukaryota</taxon>
        <taxon>Metazoa</taxon>
        <taxon>Ecdysozoa</taxon>
        <taxon>Arthropoda</taxon>
        <taxon>Hexapoda</taxon>
        <taxon>Insecta</taxon>
        <taxon>Pterygota</taxon>
        <taxon>Neoptera</taxon>
        <taxon>Endopterygota</taxon>
        <taxon>Coleoptera</taxon>
        <taxon>Polyphaga</taxon>
        <taxon>Scarabaeiformia</taxon>
        <taxon>Scarabaeidae</taxon>
        <taxon>Dynastinae</taxon>
        <taxon>Oryctes</taxon>
    </lineage>
</organism>
<name>A0A0T6AZH6_9SCAR</name>
<gene>
    <name evidence="3" type="ORF">AMK59_6486</name>
</gene>
<keyword evidence="1" id="KW-1133">Transmembrane helix</keyword>
<dbReference type="PANTHER" id="PTHR11695">
    <property type="entry name" value="ALCOHOL DEHYDROGENASE RELATED"/>
    <property type="match status" value="1"/>
</dbReference>
<accession>A0A0T6AZH6</accession>
<feature type="domain" description="Enoyl reductase (ER)" evidence="2">
    <location>
        <begin position="139"/>
        <end position="487"/>
    </location>
</feature>
<dbReference type="Gene3D" id="3.90.180.10">
    <property type="entry name" value="Medium-chain alcohol dehydrogenases, catalytic domain"/>
    <property type="match status" value="1"/>
</dbReference>
<dbReference type="Pfam" id="PF08240">
    <property type="entry name" value="ADH_N"/>
    <property type="match status" value="1"/>
</dbReference>
<dbReference type="GO" id="GO:0005739">
    <property type="term" value="C:mitochondrion"/>
    <property type="evidence" value="ECO:0007669"/>
    <property type="project" value="TreeGrafter"/>
</dbReference>
<dbReference type="Proteomes" id="UP000051574">
    <property type="component" value="Unassembled WGS sequence"/>
</dbReference>
<dbReference type="AlphaFoldDB" id="A0A0T6AZH6"/>
<comment type="caution">
    <text evidence="3">The sequence shown here is derived from an EMBL/GenBank/DDBJ whole genome shotgun (WGS) entry which is preliminary data.</text>
</comment>
<keyword evidence="1" id="KW-0472">Membrane</keyword>
<sequence length="490" mass="54202">MDEVVFRTSQKVDDIQFHIKLAADEGKNVILHFSEKVKGMMFSFFNNPKYSHLLQLLKNAGAVVLGLHRECKEYIIVHSKSLLRCLLKLLGKNFSTRDILIGSAGLIIGGVIGFVLSYAIPRNQNVLRCMQAIQCIRYSGIEAVVLVEDALGNRECGKNEVLVNVKAASLNTVDLAICKGYGSLIRKAMAKVYKNSYELPITLGRDCTGIVVDIGRNVNRLEVGDEVWLTAPFWASGTMTEYIVAPEYKVSLKPKTIGFEGAASLPYSGSTVLSVLRKIDITSQNANTKTVFVHGGCSAMGCILVQILIAWGAKVTTSCYSRATPVAKALGVNDIIGLSPLPTNDHYFTEKNYSLLRQELHCREKFDAIVTTTTCELTNQELLEFCKSSGKLASTLPQLLRSDTSIFPMRSIYSLYFQVHGYMQKIFIGTINGFGEDAVCHHTLDELRSLVESGKVQTVVDRVFQPYDIEHAFNHIESVDSIGSTVITFR</sequence>
<keyword evidence="4" id="KW-1185">Reference proteome</keyword>
<dbReference type="Gene3D" id="3.40.50.720">
    <property type="entry name" value="NAD(P)-binding Rossmann-like Domain"/>
    <property type="match status" value="1"/>
</dbReference>
<dbReference type="InterPro" id="IPR050700">
    <property type="entry name" value="YIM1/Zinc_Alcohol_DH_Fams"/>
</dbReference>
<dbReference type="SUPFAM" id="SSF50129">
    <property type="entry name" value="GroES-like"/>
    <property type="match status" value="1"/>
</dbReference>